<dbReference type="AlphaFoldDB" id="A0ABD0L2L5"/>
<protein>
    <submittedName>
        <fullName evidence="2">Uncharacterized protein</fullName>
    </submittedName>
</protein>
<keyword evidence="3" id="KW-1185">Reference proteome</keyword>
<evidence type="ECO:0000313" key="2">
    <source>
        <dbReference type="EMBL" id="KAK7493473.1"/>
    </source>
</evidence>
<evidence type="ECO:0000313" key="3">
    <source>
        <dbReference type="Proteomes" id="UP001519460"/>
    </source>
</evidence>
<comment type="caution">
    <text evidence="2">The sequence shown here is derived from an EMBL/GenBank/DDBJ whole genome shotgun (WGS) entry which is preliminary data.</text>
</comment>
<reference evidence="2 3" key="1">
    <citation type="journal article" date="2023" name="Sci. Data">
        <title>Genome assembly of the Korean intertidal mud-creeper Batillaria attramentaria.</title>
        <authorList>
            <person name="Patra A.K."/>
            <person name="Ho P.T."/>
            <person name="Jun S."/>
            <person name="Lee S.J."/>
            <person name="Kim Y."/>
            <person name="Won Y.J."/>
        </authorList>
    </citation>
    <scope>NUCLEOTIDE SEQUENCE [LARGE SCALE GENOMIC DNA]</scope>
    <source>
        <strain evidence="2">Wonlab-2016</strain>
    </source>
</reference>
<sequence>MITRYCLPPDGSSFDMDEYCFRRNPKHQRLPGRFQTCFQTDKKVRTVGHQKEKQNWRQWSQTTKRERNGLPLASGSQSRSRTCLTIVWAANSRGRTRPSFEKELQNKGGQTLCGRCFA</sequence>
<organism evidence="2 3">
    <name type="scientific">Batillaria attramentaria</name>
    <dbReference type="NCBI Taxonomy" id="370345"/>
    <lineage>
        <taxon>Eukaryota</taxon>
        <taxon>Metazoa</taxon>
        <taxon>Spiralia</taxon>
        <taxon>Lophotrochozoa</taxon>
        <taxon>Mollusca</taxon>
        <taxon>Gastropoda</taxon>
        <taxon>Caenogastropoda</taxon>
        <taxon>Sorbeoconcha</taxon>
        <taxon>Cerithioidea</taxon>
        <taxon>Batillariidae</taxon>
        <taxon>Batillaria</taxon>
    </lineage>
</organism>
<proteinExistence type="predicted"/>
<dbReference type="Proteomes" id="UP001519460">
    <property type="component" value="Unassembled WGS sequence"/>
</dbReference>
<accession>A0ABD0L2L5</accession>
<gene>
    <name evidence="2" type="ORF">BaRGS_00015373</name>
</gene>
<feature type="region of interest" description="Disordered" evidence="1">
    <location>
        <begin position="49"/>
        <end position="77"/>
    </location>
</feature>
<dbReference type="EMBL" id="JACVVK020000093">
    <property type="protein sequence ID" value="KAK7493473.1"/>
    <property type="molecule type" value="Genomic_DNA"/>
</dbReference>
<evidence type="ECO:0000256" key="1">
    <source>
        <dbReference type="SAM" id="MobiDB-lite"/>
    </source>
</evidence>
<name>A0ABD0L2L5_9CAEN</name>